<keyword evidence="2" id="KW-1185">Reference proteome</keyword>
<dbReference type="RefSeq" id="WP_179293966.1">
    <property type="nucleotide sequence ID" value="NZ_FZMP01000183.1"/>
</dbReference>
<dbReference type="AlphaFoldDB" id="A0A284VQN9"/>
<protein>
    <submittedName>
        <fullName evidence="1">Uncharacterized protein</fullName>
    </submittedName>
</protein>
<evidence type="ECO:0000313" key="2">
    <source>
        <dbReference type="Proteomes" id="UP000218615"/>
    </source>
</evidence>
<evidence type="ECO:0000313" key="1">
    <source>
        <dbReference type="EMBL" id="SNQ61513.1"/>
    </source>
</evidence>
<sequence length="46" mass="5250">MNIESYGQERIVKKISAVRPALIKKTGLKIKEGTSLKGKEEWEFQS</sequence>
<proteinExistence type="predicted"/>
<dbReference type="Proteomes" id="UP000218615">
    <property type="component" value="Unassembled WGS sequence"/>
</dbReference>
<organism evidence="1 2">
    <name type="scientific">Candidatus Methanoperedens nitratireducens</name>
    <dbReference type="NCBI Taxonomy" id="1392998"/>
    <lineage>
        <taxon>Archaea</taxon>
        <taxon>Methanobacteriati</taxon>
        <taxon>Methanobacteriota</taxon>
        <taxon>Stenosarchaea group</taxon>
        <taxon>Methanomicrobia</taxon>
        <taxon>Methanosarcinales</taxon>
        <taxon>ANME-2 cluster</taxon>
        <taxon>Candidatus Methanoperedentaceae</taxon>
        <taxon>Candidatus Methanoperedens</taxon>
    </lineage>
</organism>
<gene>
    <name evidence="1" type="ORF">MNV_380013</name>
</gene>
<dbReference type="EMBL" id="FZMP01000183">
    <property type="protein sequence ID" value="SNQ61513.1"/>
    <property type="molecule type" value="Genomic_DNA"/>
</dbReference>
<reference evidence="2" key="1">
    <citation type="submission" date="2017-06" db="EMBL/GenBank/DDBJ databases">
        <authorList>
            <person name="Cremers G."/>
        </authorList>
    </citation>
    <scope>NUCLEOTIDE SEQUENCE [LARGE SCALE GENOMIC DNA]</scope>
</reference>
<name>A0A284VQN9_9EURY</name>
<accession>A0A284VQN9</accession>